<keyword evidence="2" id="KW-1185">Reference proteome</keyword>
<comment type="caution">
    <text evidence="1">The sequence shown here is derived from an EMBL/GenBank/DDBJ whole genome shotgun (WGS) entry which is preliminary data.</text>
</comment>
<dbReference type="EMBL" id="JAEVFJ010000004">
    <property type="protein sequence ID" value="KAH8105079.1"/>
    <property type="molecule type" value="Genomic_DNA"/>
</dbReference>
<dbReference type="Proteomes" id="UP000813824">
    <property type="component" value="Unassembled WGS sequence"/>
</dbReference>
<reference evidence="1" key="1">
    <citation type="journal article" date="2021" name="New Phytol.">
        <title>Evolutionary innovations through gain and loss of genes in the ectomycorrhizal Boletales.</title>
        <authorList>
            <person name="Wu G."/>
            <person name="Miyauchi S."/>
            <person name="Morin E."/>
            <person name="Kuo A."/>
            <person name="Drula E."/>
            <person name="Varga T."/>
            <person name="Kohler A."/>
            <person name="Feng B."/>
            <person name="Cao Y."/>
            <person name="Lipzen A."/>
            <person name="Daum C."/>
            <person name="Hundley H."/>
            <person name="Pangilinan J."/>
            <person name="Johnson J."/>
            <person name="Barry K."/>
            <person name="LaButti K."/>
            <person name="Ng V."/>
            <person name="Ahrendt S."/>
            <person name="Min B."/>
            <person name="Choi I.G."/>
            <person name="Park H."/>
            <person name="Plett J.M."/>
            <person name="Magnuson J."/>
            <person name="Spatafora J.W."/>
            <person name="Nagy L.G."/>
            <person name="Henrissat B."/>
            <person name="Grigoriev I.V."/>
            <person name="Yang Z.L."/>
            <person name="Xu J."/>
            <person name="Martin F.M."/>
        </authorList>
    </citation>
    <scope>NUCLEOTIDE SEQUENCE</scope>
    <source>
        <strain evidence="1">KKN 215</strain>
    </source>
</reference>
<gene>
    <name evidence="1" type="ORF">BXZ70DRAFT_904344</name>
</gene>
<evidence type="ECO:0000313" key="1">
    <source>
        <dbReference type="EMBL" id="KAH8105079.1"/>
    </source>
</evidence>
<protein>
    <submittedName>
        <fullName evidence="1">Uncharacterized protein</fullName>
    </submittedName>
</protein>
<proteinExistence type="predicted"/>
<organism evidence="1 2">
    <name type="scientific">Cristinia sonorae</name>
    <dbReference type="NCBI Taxonomy" id="1940300"/>
    <lineage>
        <taxon>Eukaryota</taxon>
        <taxon>Fungi</taxon>
        <taxon>Dikarya</taxon>
        <taxon>Basidiomycota</taxon>
        <taxon>Agaricomycotina</taxon>
        <taxon>Agaricomycetes</taxon>
        <taxon>Agaricomycetidae</taxon>
        <taxon>Agaricales</taxon>
        <taxon>Pleurotineae</taxon>
        <taxon>Stephanosporaceae</taxon>
        <taxon>Cristinia</taxon>
    </lineage>
</organism>
<name>A0A8K0UUU8_9AGAR</name>
<sequence length="177" mass="18625">MPVRSFRENVLLPNGDIVSPDLWDQAVALGIAEPVAVAGARGDASPPWSSYIECSGGDLSFLLAGGHDVLLISLSGSSGVDDVARGALTWTVQGGGWVFSCLTLLSGMTSPRDVLVLSALDGCLSRGGGNLETYSFFFQPIMVMAWCTPVVGGFLMRQVALVVSSIRLDILSWFAVT</sequence>
<accession>A0A8K0UUU8</accession>
<dbReference type="AlphaFoldDB" id="A0A8K0UUU8"/>
<evidence type="ECO:0000313" key="2">
    <source>
        <dbReference type="Proteomes" id="UP000813824"/>
    </source>
</evidence>